<feature type="compositionally biased region" description="Low complexity" evidence="1">
    <location>
        <begin position="97"/>
        <end position="128"/>
    </location>
</feature>
<evidence type="ECO:0000256" key="1">
    <source>
        <dbReference type="SAM" id="MobiDB-lite"/>
    </source>
</evidence>
<dbReference type="HOGENOM" id="CLU_061832_0_0_1"/>
<dbReference type="EMBL" id="DS995708">
    <property type="protein sequence ID" value="EEQ35568.1"/>
    <property type="molecule type" value="Genomic_DNA"/>
</dbReference>
<dbReference type="OrthoDB" id="4161595at2759"/>
<dbReference type="Proteomes" id="UP000002035">
    <property type="component" value="Unassembled WGS sequence"/>
</dbReference>
<feature type="compositionally biased region" description="Low complexity" evidence="1">
    <location>
        <begin position="190"/>
        <end position="200"/>
    </location>
</feature>
<dbReference type="GeneID" id="9227482"/>
<evidence type="ECO:0000313" key="3">
    <source>
        <dbReference type="Proteomes" id="UP000002035"/>
    </source>
</evidence>
<feature type="region of interest" description="Disordered" evidence="1">
    <location>
        <begin position="190"/>
        <end position="224"/>
    </location>
</feature>
<feature type="region of interest" description="Disordered" evidence="1">
    <location>
        <begin position="96"/>
        <end position="136"/>
    </location>
</feature>
<accession>C5G0B5</accession>
<dbReference type="RefSeq" id="XP_002843304.1">
    <property type="nucleotide sequence ID" value="XM_002843258.1"/>
</dbReference>
<evidence type="ECO:0008006" key="4">
    <source>
        <dbReference type="Google" id="ProtNLM"/>
    </source>
</evidence>
<dbReference type="STRING" id="554155.C5G0B5"/>
<name>C5G0B5_ARTOC</name>
<organism evidence="2 3">
    <name type="scientific">Arthroderma otae (strain ATCC MYA-4605 / CBS 113480)</name>
    <name type="common">Microsporum canis</name>
    <dbReference type="NCBI Taxonomy" id="554155"/>
    <lineage>
        <taxon>Eukaryota</taxon>
        <taxon>Fungi</taxon>
        <taxon>Dikarya</taxon>
        <taxon>Ascomycota</taxon>
        <taxon>Pezizomycotina</taxon>
        <taxon>Eurotiomycetes</taxon>
        <taxon>Eurotiomycetidae</taxon>
        <taxon>Onygenales</taxon>
        <taxon>Arthrodermataceae</taxon>
        <taxon>Microsporum</taxon>
    </lineage>
</organism>
<keyword evidence="3" id="KW-1185">Reference proteome</keyword>
<dbReference type="OMA" id="RYRNDEW"/>
<reference evidence="3" key="1">
    <citation type="journal article" date="2012" name="MBio">
        <title>Comparative genome analysis of Trichophyton rubrum and related dermatophytes reveals candidate genes involved in infection.</title>
        <authorList>
            <person name="Martinez D.A."/>
            <person name="Oliver B.G."/>
            <person name="Graeser Y."/>
            <person name="Goldberg J.M."/>
            <person name="Li W."/>
            <person name="Martinez-Rossi N.M."/>
            <person name="Monod M."/>
            <person name="Shelest E."/>
            <person name="Barton R.C."/>
            <person name="Birch E."/>
            <person name="Brakhage A.A."/>
            <person name="Chen Z."/>
            <person name="Gurr S.J."/>
            <person name="Heiman D."/>
            <person name="Heitman J."/>
            <person name="Kosti I."/>
            <person name="Rossi A."/>
            <person name="Saif S."/>
            <person name="Samalova M."/>
            <person name="Saunders C.W."/>
            <person name="Shea T."/>
            <person name="Summerbell R.C."/>
            <person name="Xu J."/>
            <person name="Young S."/>
            <person name="Zeng Q."/>
            <person name="Birren B.W."/>
            <person name="Cuomo C.A."/>
            <person name="White T.C."/>
        </authorList>
    </citation>
    <scope>NUCLEOTIDE SEQUENCE [LARGE SCALE GENOMIC DNA]</scope>
    <source>
        <strain evidence="3">ATCC MYA-4605 / CBS 113480</strain>
    </source>
</reference>
<sequence length="224" mass="24880">MAQQCQFDESCSTGSSHYRKVISHIFGRNKKCTVNVPDSVWIYYCRKHYQRARYRNDEWPFTQCRLAIDTIRNMRAWGGVESFDLALRRRETIAGQTATSTSTSTATSTSATSTSTATSTSAATSTSTKRSPKSIPRPVPAWLHGCVGSSKSFDEILRVLNDLRAYFLELTAANQEAFFPDIEILPNLRRQSSKSSQQPRLPASRKGAVGSRVTSKGAVAKVEK</sequence>
<dbReference type="AlphaFoldDB" id="C5G0B5"/>
<dbReference type="eggNOG" id="ENOG502SMWI">
    <property type="taxonomic scope" value="Eukaryota"/>
</dbReference>
<gene>
    <name evidence="2" type="ORF">MCYG_08387</name>
</gene>
<dbReference type="VEuPathDB" id="FungiDB:MCYG_08387"/>
<proteinExistence type="predicted"/>
<evidence type="ECO:0000313" key="2">
    <source>
        <dbReference type="EMBL" id="EEQ35568.1"/>
    </source>
</evidence>
<protein>
    <recommendedName>
        <fullName evidence="4">ORP1</fullName>
    </recommendedName>
</protein>